<dbReference type="GO" id="GO:0005524">
    <property type="term" value="F:ATP binding"/>
    <property type="evidence" value="ECO:0007669"/>
    <property type="project" value="InterPro"/>
</dbReference>
<dbReference type="EMBL" id="KE504233">
    <property type="protein sequence ID" value="EPS94425.1"/>
    <property type="molecule type" value="Genomic_DNA"/>
</dbReference>
<dbReference type="PANTHER" id="PTHR30031:SF0">
    <property type="entry name" value="PHOSPHOENOLPYRUVATE CARBOXYKINASE (ATP)"/>
    <property type="match status" value="1"/>
</dbReference>
<accession>S8EXX0</accession>
<dbReference type="OrthoDB" id="1663137at2759"/>
<dbReference type="AlphaFoldDB" id="S8EXX0"/>
<reference evidence="1 2" key="1">
    <citation type="journal article" date="2012" name="Science">
        <title>The Paleozoic origin of enzymatic lignin decomposition reconstructed from 31 fungal genomes.</title>
        <authorList>
            <person name="Floudas D."/>
            <person name="Binder M."/>
            <person name="Riley R."/>
            <person name="Barry K."/>
            <person name="Blanchette R.A."/>
            <person name="Henrissat B."/>
            <person name="Martinez A.T."/>
            <person name="Otillar R."/>
            <person name="Spatafora J.W."/>
            <person name="Yadav J.S."/>
            <person name="Aerts A."/>
            <person name="Benoit I."/>
            <person name="Boyd A."/>
            <person name="Carlson A."/>
            <person name="Copeland A."/>
            <person name="Coutinho P.M."/>
            <person name="de Vries R.P."/>
            <person name="Ferreira P."/>
            <person name="Findley K."/>
            <person name="Foster B."/>
            <person name="Gaskell J."/>
            <person name="Glotzer D."/>
            <person name="Gorecki P."/>
            <person name="Heitman J."/>
            <person name="Hesse C."/>
            <person name="Hori C."/>
            <person name="Igarashi K."/>
            <person name="Jurgens J.A."/>
            <person name="Kallen N."/>
            <person name="Kersten P."/>
            <person name="Kohler A."/>
            <person name="Kuees U."/>
            <person name="Kumar T.K.A."/>
            <person name="Kuo A."/>
            <person name="LaButti K."/>
            <person name="Larrondo L.F."/>
            <person name="Lindquist E."/>
            <person name="Ling A."/>
            <person name="Lombard V."/>
            <person name="Lucas S."/>
            <person name="Lundell T."/>
            <person name="Martin R."/>
            <person name="McLaughlin D.J."/>
            <person name="Morgenstern I."/>
            <person name="Morin E."/>
            <person name="Murat C."/>
            <person name="Nagy L.G."/>
            <person name="Nolan M."/>
            <person name="Ohm R.A."/>
            <person name="Patyshakuliyeva A."/>
            <person name="Rokas A."/>
            <person name="Ruiz-Duenas F.J."/>
            <person name="Sabat G."/>
            <person name="Salamov A."/>
            <person name="Samejima M."/>
            <person name="Schmutz J."/>
            <person name="Slot J.C."/>
            <person name="St John F."/>
            <person name="Stenlid J."/>
            <person name="Sun H."/>
            <person name="Sun S."/>
            <person name="Syed K."/>
            <person name="Tsang A."/>
            <person name="Wiebenga A."/>
            <person name="Young D."/>
            <person name="Pisabarro A."/>
            <person name="Eastwood D.C."/>
            <person name="Martin F."/>
            <person name="Cullen D."/>
            <person name="Grigoriev I.V."/>
            <person name="Hibbett D.S."/>
        </authorList>
    </citation>
    <scope>NUCLEOTIDE SEQUENCE</scope>
    <source>
        <strain evidence="2">FP-58527</strain>
    </source>
</reference>
<name>S8EXX0_FOMSC</name>
<dbReference type="PANTHER" id="PTHR30031">
    <property type="entry name" value="PHOSPHOENOLPYRUVATE CARBOXYKINASE ATP"/>
    <property type="match status" value="1"/>
</dbReference>
<dbReference type="InParanoid" id="S8EXX0"/>
<dbReference type="Gene3D" id="2.170.8.10">
    <property type="entry name" value="Phosphoenolpyruvate Carboxykinase, domain 2"/>
    <property type="match status" value="1"/>
</dbReference>
<protein>
    <submittedName>
        <fullName evidence="1">Uncharacterized protein</fullName>
    </submittedName>
</protein>
<proteinExistence type="predicted"/>
<organism evidence="1 2">
    <name type="scientific">Fomitopsis schrenkii</name>
    <name type="common">Brown rot fungus</name>
    <dbReference type="NCBI Taxonomy" id="2126942"/>
    <lineage>
        <taxon>Eukaryota</taxon>
        <taxon>Fungi</taxon>
        <taxon>Dikarya</taxon>
        <taxon>Basidiomycota</taxon>
        <taxon>Agaricomycotina</taxon>
        <taxon>Agaricomycetes</taxon>
        <taxon>Polyporales</taxon>
        <taxon>Fomitopsis</taxon>
    </lineage>
</organism>
<dbReference type="GO" id="GO:0006094">
    <property type="term" value="P:gluconeogenesis"/>
    <property type="evidence" value="ECO:0007669"/>
    <property type="project" value="InterPro"/>
</dbReference>
<dbReference type="InterPro" id="IPR013785">
    <property type="entry name" value="Aldolase_TIM"/>
</dbReference>
<dbReference type="InterPro" id="IPR001272">
    <property type="entry name" value="PEP_carboxykinase_ATP"/>
</dbReference>
<dbReference type="STRING" id="743788.S8EXX0"/>
<sequence length="206" mass="23482">MSNIERGCYAKCINLSTETEPNLYNANRFRRILENLLYNLLMRVPDYDEISITENMRCAYRIEFINNTQIPCFVRHQQKSWRPWCSHAMCRTGRQPPHTMSTPAVPALFRPTVIRFYALAHRVVLAPLTRFHTQPDGVPGAHTSMYYAQCAVVPGMVLFFEGTLFAPLWVGTAVCRMLGLWTEAQVKGGKCVSLLFRFDSSLVNGG</sequence>
<dbReference type="SUPFAM" id="SSF51395">
    <property type="entry name" value="FMN-linked oxidoreductases"/>
    <property type="match status" value="1"/>
</dbReference>
<dbReference type="Pfam" id="PF01293">
    <property type="entry name" value="PEPCK_ATP"/>
    <property type="match status" value="1"/>
</dbReference>
<evidence type="ECO:0000313" key="1">
    <source>
        <dbReference type="EMBL" id="EPS94425.1"/>
    </source>
</evidence>
<dbReference type="Proteomes" id="UP000015241">
    <property type="component" value="Unassembled WGS sequence"/>
</dbReference>
<dbReference type="GO" id="GO:0004612">
    <property type="term" value="F:phosphoenolpyruvate carboxykinase (ATP) activity"/>
    <property type="evidence" value="ECO:0007669"/>
    <property type="project" value="InterPro"/>
</dbReference>
<evidence type="ECO:0000313" key="2">
    <source>
        <dbReference type="Proteomes" id="UP000015241"/>
    </source>
</evidence>
<dbReference type="Gene3D" id="3.20.20.70">
    <property type="entry name" value="Aldolase class I"/>
    <property type="match status" value="1"/>
</dbReference>
<keyword evidence="2" id="KW-1185">Reference proteome</keyword>
<gene>
    <name evidence="1" type="ORF">FOMPIDRAFT_89583</name>
</gene>
<dbReference type="SUPFAM" id="SSF53795">
    <property type="entry name" value="PEP carboxykinase-like"/>
    <property type="match status" value="1"/>
</dbReference>
<dbReference type="GO" id="GO:0005829">
    <property type="term" value="C:cytosol"/>
    <property type="evidence" value="ECO:0007669"/>
    <property type="project" value="TreeGrafter"/>
</dbReference>
<dbReference type="HOGENOM" id="CLU_1331965_0_0_1"/>